<dbReference type="EMBL" id="SJPK01000001">
    <property type="protein sequence ID" value="TWT74745.1"/>
    <property type="molecule type" value="Genomic_DNA"/>
</dbReference>
<dbReference type="OrthoDB" id="281398at2"/>
<evidence type="ECO:0000256" key="1">
    <source>
        <dbReference type="SAM" id="MobiDB-lite"/>
    </source>
</evidence>
<feature type="transmembrane region" description="Helical" evidence="2">
    <location>
        <begin position="136"/>
        <end position="153"/>
    </location>
</feature>
<sequence>MASRSRTSPPAAPDAATRETAKAGDRGDTTSPESGSSAGKSEQSGESKGANQIEMSPNVLNGETLIEVDGIEVDLRNRYFAALLAWLIPGAGHFYQGRRAKAILFLLCVLSTWFIGFSLGGRNVVYASWQPGDRRWHYFLQAGVGVAALPALIQGDRMRKSTDPRGRTVDSYEPLWNGYMAPPHRPVLEGEADQVAAWYARRGSGYEMGTWFTMIAGLLNILIIYDAFGGPLAVPISGKRKAEK</sequence>
<gene>
    <name evidence="4" type="ORF">CA85_00300</name>
</gene>
<keyword evidence="2" id="KW-0472">Membrane</keyword>
<feature type="region of interest" description="Disordered" evidence="1">
    <location>
        <begin position="1"/>
        <end position="53"/>
    </location>
</feature>
<proteinExistence type="predicted"/>
<feature type="transmembrane region" description="Helical" evidence="2">
    <location>
        <begin position="211"/>
        <end position="234"/>
    </location>
</feature>
<organism evidence="4 5">
    <name type="scientific">Allorhodopirellula solitaria</name>
    <dbReference type="NCBI Taxonomy" id="2527987"/>
    <lineage>
        <taxon>Bacteria</taxon>
        <taxon>Pseudomonadati</taxon>
        <taxon>Planctomycetota</taxon>
        <taxon>Planctomycetia</taxon>
        <taxon>Pirellulales</taxon>
        <taxon>Pirellulaceae</taxon>
        <taxon>Allorhodopirellula</taxon>
    </lineage>
</organism>
<dbReference type="AlphaFoldDB" id="A0A5C5YIP9"/>
<evidence type="ECO:0000313" key="4">
    <source>
        <dbReference type="EMBL" id="TWT74745.1"/>
    </source>
</evidence>
<evidence type="ECO:0000313" key="5">
    <source>
        <dbReference type="Proteomes" id="UP000318053"/>
    </source>
</evidence>
<dbReference type="Pfam" id="PF20382">
    <property type="entry name" value="DUF6677"/>
    <property type="match status" value="1"/>
</dbReference>
<dbReference type="InterPro" id="IPR046499">
    <property type="entry name" value="DUF6677"/>
</dbReference>
<dbReference type="RefSeq" id="WP_146389059.1">
    <property type="nucleotide sequence ID" value="NZ_SJPK01000001.1"/>
</dbReference>
<protein>
    <recommendedName>
        <fullName evidence="3">DUF6677 domain-containing protein</fullName>
    </recommendedName>
</protein>
<keyword evidence="5" id="KW-1185">Reference proteome</keyword>
<reference evidence="4 5" key="1">
    <citation type="submission" date="2019-02" db="EMBL/GenBank/DDBJ databases">
        <title>Deep-cultivation of Planctomycetes and their phenomic and genomic characterization uncovers novel biology.</title>
        <authorList>
            <person name="Wiegand S."/>
            <person name="Jogler M."/>
            <person name="Boedeker C."/>
            <person name="Pinto D."/>
            <person name="Vollmers J."/>
            <person name="Rivas-Marin E."/>
            <person name="Kohn T."/>
            <person name="Peeters S.H."/>
            <person name="Heuer A."/>
            <person name="Rast P."/>
            <person name="Oberbeckmann S."/>
            <person name="Bunk B."/>
            <person name="Jeske O."/>
            <person name="Meyerdierks A."/>
            <person name="Storesund J.E."/>
            <person name="Kallscheuer N."/>
            <person name="Luecker S."/>
            <person name="Lage O.M."/>
            <person name="Pohl T."/>
            <person name="Merkel B.J."/>
            <person name="Hornburger P."/>
            <person name="Mueller R.-W."/>
            <person name="Bruemmer F."/>
            <person name="Labrenz M."/>
            <person name="Spormann A.M."/>
            <person name="Op Den Camp H."/>
            <person name="Overmann J."/>
            <person name="Amann R."/>
            <person name="Jetten M.S.M."/>
            <person name="Mascher T."/>
            <person name="Medema M.H."/>
            <person name="Devos D.P."/>
            <person name="Kaster A.-K."/>
            <person name="Ovreas L."/>
            <person name="Rohde M."/>
            <person name="Galperin M.Y."/>
            <person name="Jogler C."/>
        </authorList>
    </citation>
    <scope>NUCLEOTIDE SEQUENCE [LARGE SCALE GENOMIC DNA]</scope>
    <source>
        <strain evidence="4 5">CA85</strain>
    </source>
</reference>
<feature type="domain" description="DUF6677" evidence="3">
    <location>
        <begin position="81"/>
        <end position="239"/>
    </location>
</feature>
<accession>A0A5C5YIP9</accession>
<keyword evidence="2" id="KW-0812">Transmembrane</keyword>
<feature type="compositionally biased region" description="Basic and acidic residues" evidence="1">
    <location>
        <begin position="16"/>
        <end position="28"/>
    </location>
</feature>
<keyword evidence="2" id="KW-1133">Transmembrane helix</keyword>
<name>A0A5C5YIP9_9BACT</name>
<dbReference type="Proteomes" id="UP000318053">
    <property type="component" value="Unassembled WGS sequence"/>
</dbReference>
<feature type="compositionally biased region" description="Polar residues" evidence="1">
    <location>
        <begin position="29"/>
        <end position="53"/>
    </location>
</feature>
<evidence type="ECO:0000259" key="3">
    <source>
        <dbReference type="Pfam" id="PF20382"/>
    </source>
</evidence>
<evidence type="ECO:0000256" key="2">
    <source>
        <dbReference type="SAM" id="Phobius"/>
    </source>
</evidence>
<comment type="caution">
    <text evidence="4">The sequence shown here is derived from an EMBL/GenBank/DDBJ whole genome shotgun (WGS) entry which is preliminary data.</text>
</comment>
<feature type="transmembrane region" description="Helical" evidence="2">
    <location>
        <begin position="102"/>
        <end position="124"/>
    </location>
</feature>